<evidence type="ECO:0000256" key="1">
    <source>
        <dbReference type="SAM" id="Phobius"/>
    </source>
</evidence>
<evidence type="ECO:0000313" key="3">
    <source>
        <dbReference type="Proteomes" id="UP001232245"/>
    </source>
</evidence>
<gene>
    <name evidence="2" type="ORF">J2S02_002520</name>
</gene>
<accession>A0ABT9Z4K4</accession>
<proteinExistence type="predicted"/>
<dbReference type="InterPro" id="IPR006938">
    <property type="entry name" value="DUF624"/>
</dbReference>
<dbReference type="RefSeq" id="WP_174880673.1">
    <property type="nucleotide sequence ID" value="NZ_CADEPK010000228.1"/>
</dbReference>
<protein>
    <submittedName>
        <fullName evidence="2">Membrane protein YesL</fullName>
    </submittedName>
</protein>
<name>A0ABT9Z4K4_9BACI</name>
<dbReference type="Pfam" id="PF04854">
    <property type="entry name" value="DUF624"/>
    <property type="match status" value="1"/>
</dbReference>
<keyword evidence="3" id="KW-1185">Reference proteome</keyword>
<feature type="transmembrane region" description="Helical" evidence="1">
    <location>
        <begin position="181"/>
        <end position="199"/>
    </location>
</feature>
<keyword evidence="1" id="KW-0812">Transmembrane</keyword>
<feature type="transmembrane region" description="Helical" evidence="1">
    <location>
        <begin position="12"/>
        <end position="29"/>
    </location>
</feature>
<feature type="transmembrane region" description="Helical" evidence="1">
    <location>
        <begin position="148"/>
        <end position="175"/>
    </location>
</feature>
<evidence type="ECO:0000313" key="2">
    <source>
        <dbReference type="EMBL" id="MDQ0226175.1"/>
    </source>
</evidence>
<organism evidence="2 3">
    <name type="scientific">Metabacillus niabensis</name>
    <dbReference type="NCBI Taxonomy" id="324854"/>
    <lineage>
        <taxon>Bacteria</taxon>
        <taxon>Bacillati</taxon>
        <taxon>Bacillota</taxon>
        <taxon>Bacilli</taxon>
        <taxon>Bacillales</taxon>
        <taxon>Bacillaceae</taxon>
        <taxon>Metabacillus</taxon>
    </lineage>
</organism>
<comment type="caution">
    <text evidence="2">The sequence shown here is derived from an EMBL/GenBank/DDBJ whole genome shotgun (WGS) entry which is preliminary data.</text>
</comment>
<feature type="transmembrane region" description="Helical" evidence="1">
    <location>
        <begin position="35"/>
        <end position="55"/>
    </location>
</feature>
<keyword evidence="1" id="KW-0472">Membrane</keyword>
<keyword evidence="1" id="KW-1133">Transmembrane helix</keyword>
<reference evidence="2 3" key="1">
    <citation type="submission" date="2023-07" db="EMBL/GenBank/DDBJ databases">
        <title>Genomic Encyclopedia of Type Strains, Phase IV (KMG-IV): sequencing the most valuable type-strain genomes for metagenomic binning, comparative biology and taxonomic classification.</title>
        <authorList>
            <person name="Goeker M."/>
        </authorList>
    </citation>
    <scope>NUCLEOTIDE SEQUENCE [LARGE SCALE GENOMIC DNA]</scope>
    <source>
        <strain evidence="2 3">DSM 17723</strain>
    </source>
</reference>
<sequence length="213" mass="24405">MGKVLNISKFYHLLEWIMWLAYINLLWIGSVLAGLIVFGIFPATVAMFAVIRHLLLKDGTGKQILKTFTITYRKEFFKSNVIGVIYLVIGYLLYLDFQFIQNMTGASFYVFQTGMIFITIIYVISFLYIIPVYVHYHLKLLQYFKHAVLIGILSPMMTLLIVIGLSFLCFLLFLIPGLIPLVTSSTVALIMMSCALVGFRRLEGKQQTSNERM</sequence>
<dbReference type="Proteomes" id="UP001232245">
    <property type="component" value="Unassembled WGS sequence"/>
</dbReference>
<dbReference type="EMBL" id="JAUSTZ010000004">
    <property type="protein sequence ID" value="MDQ0226175.1"/>
    <property type="molecule type" value="Genomic_DNA"/>
</dbReference>
<feature type="transmembrane region" description="Helical" evidence="1">
    <location>
        <begin position="76"/>
        <end position="94"/>
    </location>
</feature>
<feature type="transmembrane region" description="Helical" evidence="1">
    <location>
        <begin position="114"/>
        <end position="136"/>
    </location>
</feature>